<keyword evidence="2" id="KW-0378">Hydrolase</keyword>
<gene>
    <name evidence="3" type="ORF">EVB02_01745</name>
</gene>
<dbReference type="PANTHER" id="PTHR31793:SF27">
    <property type="entry name" value="NOVEL THIOESTERASE SUPERFAMILY DOMAIN AND SAPOSIN A-TYPE DOMAIN CONTAINING PROTEIN (0610012H03RIK)"/>
    <property type="match status" value="1"/>
</dbReference>
<dbReference type="PANTHER" id="PTHR31793">
    <property type="entry name" value="4-HYDROXYBENZOYL-COA THIOESTERASE FAMILY MEMBER"/>
    <property type="match status" value="1"/>
</dbReference>
<name>A0A520LMT1_9GAMM</name>
<dbReference type="InterPro" id="IPR050563">
    <property type="entry name" value="4-hydroxybenzoyl-CoA_TE"/>
</dbReference>
<evidence type="ECO:0000313" key="3">
    <source>
        <dbReference type="EMBL" id="RZO07324.1"/>
    </source>
</evidence>
<comment type="similarity">
    <text evidence="1">Belongs to the 4-hydroxybenzoyl-CoA thioesterase family.</text>
</comment>
<sequence>MCVSTYKNRKDYFYFNDISTRWMDNDVYGHINNVTYYSYFDSIVNKYLIEEGGLNINQDQVVGFVVASNCDYFAPLSYPEKLESALVVSHIGNSSVEYKIGIFKKDSVDVSALGGFTHVFVSRETGKAVSIPTHLKNALYKIYSTKKM</sequence>
<reference evidence="3 4" key="1">
    <citation type="submission" date="2019-02" db="EMBL/GenBank/DDBJ databases">
        <title>Prokaryotic population dynamics and viral predation in marine succession experiment using metagenomics: the confinement effect.</title>
        <authorList>
            <person name="Haro-Moreno J.M."/>
            <person name="Rodriguez-Valera F."/>
            <person name="Lopez-Perez M."/>
        </authorList>
    </citation>
    <scope>NUCLEOTIDE SEQUENCE [LARGE SCALE GENOMIC DNA]</scope>
    <source>
        <strain evidence="3">MED-G169</strain>
    </source>
</reference>
<comment type="caution">
    <text evidence="3">The sequence shown here is derived from an EMBL/GenBank/DDBJ whole genome shotgun (WGS) entry which is preliminary data.</text>
</comment>
<dbReference type="GO" id="GO:0047617">
    <property type="term" value="F:fatty acyl-CoA hydrolase activity"/>
    <property type="evidence" value="ECO:0007669"/>
    <property type="project" value="TreeGrafter"/>
</dbReference>
<dbReference type="Proteomes" id="UP000318148">
    <property type="component" value="Unassembled WGS sequence"/>
</dbReference>
<evidence type="ECO:0000256" key="1">
    <source>
        <dbReference type="ARBA" id="ARBA00005953"/>
    </source>
</evidence>
<proteinExistence type="inferred from homology"/>
<evidence type="ECO:0000256" key="2">
    <source>
        <dbReference type="ARBA" id="ARBA00022801"/>
    </source>
</evidence>
<dbReference type="CDD" id="cd00586">
    <property type="entry name" value="4HBT"/>
    <property type="match status" value="1"/>
</dbReference>
<dbReference type="SUPFAM" id="SSF54637">
    <property type="entry name" value="Thioesterase/thiol ester dehydrase-isomerase"/>
    <property type="match status" value="1"/>
</dbReference>
<dbReference type="Gene3D" id="3.10.129.10">
    <property type="entry name" value="Hotdog Thioesterase"/>
    <property type="match status" value="1"/>
</dbReference>
<protein>
    <submittedName>
        <fullName evidence="3">Acyl-CoA thioesterase</fullName>
    </submittedName>
</protein>
<organism evidence="3 4">
    <name type="scientific">SAR92 clade bacterium</name>
    <dbReference type="NCBI Taxonomy" id="2315479"/>
    <lineage>
        <taxon>Bacteria</taxon>
        <taxon>Pseudomonadati</taxon>
        <taxon>Pseudomonadota</taxon>
        <taxon>Gammaproteobacteria</taxon>
        <taxon>Cellvibrionales</taxon>
        <taxon>Porticoccaceae</taxon>
        <taxon>SAR92 clade</taxon>
    </lineage>
</organism>
<accession>A0A520LMT1</accession>
<evidence type="ECO:0000313" key="4">
    <source>
        <dbReference type="Proteomes" id="UP000318148"/>
    </source>
</evidence>
<dbReference type="InterPro" id="IPR029069">
    <property type="entry name" value="HotDog_dom_sf"/>
</dbReference>
<dbReference type="AlphaFoldDB" id="A0A520LMT1"/>
<dbReference type="EMBL" id="SHBO01000013">
    <property type="protein sequence ID" value="RZO07324.1"/>
    <property type="molecule type" value="Genomic_DNA"/>
</dbReference>
<dbReference type="Pfam" id="PF13279">
    <property type="entry name" value="4HBT_2"/>
    <property type="match status" value="1"/>
</dbReference>